<dbReference type="CDD" id="cd06990">
    <property type="entry name" value="cupin_DUF861"/>
    <property type="match status" value="1"/>
</dbReference>
<dbReference type="EMBL" id="MHOO01000004">
    <property type="protein sequence ID" value="OGZ64548.1"/>
    <property type="molecule type" value="Genomic_DNA"/>
</dbReference>
<organism evidence="1 2">
    <name type="scientific">Candidatus Staskawiczbacteria bacterium RIFCSPHIGHO2_01_FULL_39_25</name>
    <dbReference type="NCBI Taxonomy" id="1802202"/>
    <lineage>
        <taxon>Bacteria</taxon>
        <taxon>Candidatus Staskawicziibacteriota</taxon>
    </lineage>
</organism>
<protein>
    <submittedName>
        <fullName evidence="1">Cupin</fullName>
    </submittedName>
</protein>
<dbReference type="AlphaFoldDB" id="A0A1G2HRM4"/>
<dbReference type="InterPro" id="IPR011051">
    <property type="entry name" value="RmlC_Cupin_sf"/>
</dbReference>
<evidence type="ECO:0000313" key="1">
    <source>
        <dbReference type="EMBL" id="OGZ64548.1"/>
    </source>
</evidence>
<sequence>MAKLESKKFDSPDETVNIGRGKVEVISLGGFKVRKLTLQPGWRWSEDVKPMAKTESCKIPHLNIHISGKLGVKMDDGTEQEFGSGDVALLPPGHDGWVVGNEPAIIIEQTPT</sequence>
<gene>
    <name evidence="1" type="ORF">A2730_02535</name>
</gene>
<dbReference type="Gene3D" id="2.60.120.10">
    <property type="entry name" value="Jelly Rolls"/>
    <property type="match status" value="1"/>
</dbReference>
<dbReference type="Proteomes" id="UP000176855">
    <property type="component" value="Unassembled WGS sequence"/>
</dbReference>
<reference evidence="1 2" key="1">
    <citation type="journal article" date="2016" name="Nat. Commun.">
        <title>Thousands of microbial genomes shed light on interconnected biogeochemical processes in an aquifer system.</title>
        <authorList>
            <person name="Anantharaman K."/>
            <person name="Brown C.T."/>
            <person name="Hug L.A."/>
            <person name="Sharon I."/>
            <person name="Castelle C.J."/>
            <person name="Probst A.J."/>
            <person name="Thomas B.C."/>
            <person name="Singh A."/>
            <person name="Wilkins M.J."/>
            <person name="Karaoz U."/>
            <person name="Brodie E.L."/>
            <person name="Williams K.H."/>
            <person name="Hubbard S.S."/>
            <person name="Banfield J.F."/>
        </authorList>
    </citation>
    <scope>NUCLEOTIDE SEQUENCE [LARGE SCALE GENOMIC DNA]</scope>
</reference>
<comment type="caution">
    <text evidence="1">The sequence shown here is derived from an EMBL/GenBank/DDBJ whole genome shotgun (WGS) entry which is preliminary data.</text>
</comment>
<dbReference type="SUPFAM" id="SSF51182">
    <property type="entry name" value="RmlC-like cupins"/>
    <property type="match status" value="1"/>
</dbReference>
<dbReference type="STRING" id="1802202.A2730_02535"/>
<evidence type="ECO:0000313" key="2">
    <source>
        <dbReference type="Proteomes" id="UP000176855"/>
    </source>
</evidence>
<accession>A0A1G2HRM4</accession>
<proteinExistence type="predicted"/>
<dbReference type="InterPro" id="IPR014710">
    <property type="entry name" value="RmlC-like_jellyroll"/>
</dbReference>
<name>A0A1G2HRM4_9BACT</name>